<sequence length="103" mass="11365">VNNLFGTIAGYVEKLKQYTYPEQTSQQKTQATPIPAAVAVSSNQPSSQNSQSSQYHTVPEPPKDDSVKKTKTAKMQADNQDDGQYINCAEMSAEELKKQLNNN</sequence>
<gene>
    <name evidence="2" type="ORF">PFISCL1PPCAC_5915</name>
</gene>
<proteinExistence type="predicted"/>
<name>A0AAV5V8P6_9BILA</name>
<evidence type="ECO:0000313" key="2">
    <source>
        <dbReference type="EMBL" id="GMT14618.1"/>
    </source>
</evidence>
<evidence type="ECO:0000313" key="3">
    <source>
        <dbReference type="Proteomes" id="UP001432322"/>
    </source>
</evidence>
<dbReference type="AlphaFoldDB" id="A0AAV5V8P6"/>
<organism evidence="2 3">
    <name type="scientific">Pristionchus fissidentatus</name>
    <dbReference type="NCBI Taxonomy" id="1538716"/>
    <lineage>
        <taxon>Eukaryota</taxon>
        <taxon>Metazoa</taxon>
        <taxon>Ecdysozoa</taxon>
        <taxon>Nematoda</taxon>
        <taxon>Chromadorea</taxon>
        <taxon>Rhabditida</taxon>
        <taxon>Rhabditina</taxon>
        <taxon>Diplogasteromorpha</taxon>
        <taxon>Diplogasteroidea</taxon>
        <taxon>Neodiplogasteridae</taxon>
        <taxon>Pristionchus</taxon>
    </lineage>
</organism>
<reference evidence="2" key="1">
    <citation type="submission" date="2023-10" db="EMBL/GenBank/DDBJ databases">
        <title>Genome assembly of Pristionchus species.</title>
        <authorList>
            <person name="Yoshida K."/>
            <person name="Sommer R.J."/>
        </authorList>
    </citation>
    <scope>NUCLEOTIDE SEQUENCE</scope>
    <source>
        <strain evidence="2">RS5133</strain>
    </source>
</reference>
<dbReference type="Proteomes" id="UP001432322">
    <property type="component" value="Unassembled WGS sequence"/>
</dbReference>
<feature type="compositionally biased region" description="Polar residues" evidence="1">
    <location>
        <begin position="22"/>
        <end position="32"/>
    </location>
</feature>
<feature type="compositionally biased region" description="Low complexity" evidence="1">
    <location>
        <begin position="35"/>
        <end position="54"/>
    </location>
</feature>
<accession>A0AAV5V8P6</accession>
<feature type="region of interest" description="Disordered" evidence="1">
    <location>
        <begin position="22"/>
        <end position="84"/>
    </location>
</feature>
<comment type="caution">
    <text evidence="2">The sequence shown here is derived from an EMBL/GenBank/DDBJ whole genome shotgun (WGS) entry which is preliminary data.</text>
</comment>
<dbReference type="EMBL" id="BTSY01000002">
    <property type="protein sequence ID" value="GMT14618.1"/>
    <property type="molecule type" value="Genomic_DNA"/>
</dbReference>
<evidence type="ECO:0000256" key="1">
    <source>
        <dbReference type="SAM" id="MobiDB-lite"/>
    </source>
</evidence>
<protein>
    <submittedName>
        <fullName evidence="2">Uncharacterized protein</fullName>
    </submittedName>
</protein>
<feature type="non-terminal residue" evidence="2">
    <location>
        <position position="1"/>
    </location>
</feature>
<keyword evidence="3" id="KW-1185">Reference proteome</keyword>